<dbReference type="InterPro" id="IPR011054">
    <property type="entry name" value="Rudment_hybrid_motif"/>
</dbReference>
<dbReference type="Gene3D" id="3.30.470.20">
    <property type="entry name" value="ATP-grasp fold, B domain"/>
    <property type="match status" value="1"/>
</dbReference>
<evidence type="ECO:0000256" key="2">
    <source>
        <dbReference type="ARBA" id="ARBA00022741"/>
    </source>
</evidence>
<evidence type="ECO:0000256" key="4">
    <source>
        <dbReference type="ARBA" id="ARBA00023267"/>
    </source>
</evidence>
<dbReference type="SMART" id="SM00878">
    <property type="entry name" value="Biotin_carb_C"/>
    <property type="match status" value="1"/>
</dbReference>
<dbReference type="AlphaFoldDB" id="A0A4U6RE28"/>
<keyword evidence="3 5" id="KW-0067">ATP-binding</keyword>
<proteinExistence type="predicted"/>
<dbReference type="SUPFAM" id="SSF52440">
    <property type="entry name" value="PreATP-grasp domain"/>
    <property type="match status" value="1"/>
</dbReference>
<keyword evidence="1" id="KW-0436">Ligase</keyword>
<dbReference type="InterPro" id="IPR005481">
    <property type="entry name" value="BC-like_N"/>
</dbReference>
<dbReference type="RefSeq" id="WP_137484111.1">
    <property type="nucleotide sequence ID" value="NZ_SZZP01000056.1"/>
</dbReference>
<dbReference type="PANTHER" id="PTHR18866">
    <property type="entry name" value="CARBOXYLASE:PYRUVATE/ACETYL-COA/PROPIONYL-COA CARBOXYLASE"/>
    <property type="match status" value="1"/>
</dbReference>
<dbReference type="PROSITE" id="PS50975">
    <property type="entry name" value="ATP_GRASP"/>
    <property type="match status" value="1"/>
</dbReference>
<dbReference type="Proteomes" id="UP000305095">
    <property type="component" value="Unassembled WGS sequence"/>
</dbReference>
<dbReference type="InterPro" id="IPR005479">
    <property type="entry name" value="CPAse_ATP-bd"/>
</dbReference>
<evidence type="ECO:0000256" key="1">
    <source>
        <dbReference type="ARBA" id="ARBA00022598"/>
    </source>
</evidence>
<organism evidence="8 9">
    <name type="scientific">Bradyrhizobium elkanii</name>
    <dbReference type="NCBI Taxonomy" id="29448"/>
    <lineage>
        <taxon>Bacteria</taxon>
        <taxon>Pseudomonadati</taxon>
        <taxon>Pseudomonadota</taxon>
        <taxon>Alphaproteobacteria</taxon>
        <taxon>Hyphomicrobiales</taxon>
        <taxon>Nitrobacteraceae</taxon>
        <taxon>Bradyrhizobium</taxon>
    </lineage>
</organism>
<protein>
    <submittedName>
        <fullName evidence="8">ATP-grasp domain-containing protein</fullName>
    </submittedName>
</protein>
<name>A0A4U6RE28_BRAEL</name>
<dbReference type="PROSITE" id="PS00866">
    <property type="entry name" value="CPSASE_1"/>
    <property type="match status" value="1"/>
</dbReference>
<dbReference type="GO" id="GO:0046872">
    <property type="term" value="F:metal ion binding"/>
    <property type="evidence" value="ECO:0007669"/>
    <property type="project" value="InterPro"/>
</dbReference>
<dbReference type="Pfam" id="PF02786">
    <property type="entry name" value="CPSase_L_D2"/>
    <property type="match status" value="1"/>
</dbReference>
<dbReference type="InterPro" id="IPR005482">
    <property type="entry name" value="Biotin_COase_C"/>
</dbReference>
<evidence type="ECO:0000313" key="8">
    <source>
        <dbReference type="EMBL" id="TKV70916.1"/>
    </source>
</evidence>
<dbReference type="Pfam" id="PF00289">
    <property type="entry name" value="Biotin_carb_N"/>
    <property type="match status" value="1"/>
</dbReference>
<dbReference type="GO" id="GO:0005524">
    <property type="term" value="F:ATP binding"/>
    <property type="evidence" value="ECO:0007669"/>
    <property type="project" value="UniProtKB-UniRule"/>
</dbReference>
<dbReference type="InterPro" id="IPR050856">
    <property type="entry name" value="Biotin_carboxylase_complex"/>
</dbReference>
<gene>
    <name evidence="8" type="ORF">FDV58_40925</name>
</gene>
<dbReference type="InterPro" id="IPR011764">
    <property type="entry name" value="Biotin_carboxylation_dom"/>
</dbReference>
<dbReference type="PANTHER" id="PTHR18866:SF33">
    <property type="entry name" value="METHYLCROTONOYL-COA CARBOXYLASE SUBUNIT ALPHA, MITOCHONDRIAL-RELATED"/>
    <property type="match status" value="1"/>
</dbReference>
<comment type="caution">
    <text evidence="8">The sequence shown here is derived from an EMBL/GenBank/DDBJ whole genome shotgun (WGS) entry which is preliminary data.</text>
</comment>
<dbReference type="SUPFAM" id="SSF56059">
    <property type="entry name" value="Glutathione synthetase ATP-binding domain-like"/>
    <property type="match status" value="1"/>
</dbReference>
<dbReference type="GO" id="GO:0016874">
    <property type="term" value="F:ligase activity"/>
    <property type="evidence" value="ECO:0007669"/>
    <property type="project" value="UniProtKB-KW"/>
</dbReference>
<keyword evidence="4" id="KW-0092">Biotin</keyword>
<feature type="domain" description="Biotin carboxylation" evidence="7">
    <location>
        <begin position="5"/>
        <end position="446"/>
    </location>
</feature>
<evidence type="ECO:0000259" key="6">
    <source>
        <dbReference type="PROSITE" id="PS50975"/>
    </source>
</evidence>
<evidence type="ECO:0000256" key="5">
    <source>
        <dbReference type="PROSITE-ProRule" id="PRU00409"/>
    </source>
</evidence>
<dbReference type="InterPro" id="IPR016185">
    <property type="entry name" value="PreATP-grasp_dom_sf"/>
</dbReference>
<feature type="domain" description="ATP-grasp" evidence="6">
    <location>
        <begin position="124"/>
        <end position="319"/>
    </location>
</feature>
<evidence type="ECO:0000259" key="7">
    <source>
        <dbReference type="PROSITE" id="PS50979"/>
    </source>
</evidence>
<dbReference type="PROSITE" id="PS00867">
    <property type="entry name" value="CPSASE_2"/>
    <property type="match status" value="1"/>
</dbReference>
<evidence type="ECO:0000256" key="3">
    <source>
        <dbReference type="ARBA" id="ARBA00022840"/>
    </source>
</evidence>
<sequence>MHKLPFDTVLIANRGEIAARIIKTLRTLGLRSAIAYHDVDALTPAVSMADLAIPITGRTPVASYLDIAQIMAAARKANAGALHPGYGLLSESAEFARTVIKAGITFIGPAPEAIELMGDKIRARNFVQRNGFAVLPCAIEEEDPPTFVSRAQAVGFPLLVKPTGAGGGKGMRIVRDPNELEAAIEEARSEARRYFGDGRLYVERYLESPRHVEVQVLGDAFGNIVHLFERECSVQRRFQKIIEETPSPALSPELRTRICEAAVGIARAAQYQNAGTVEFILSEGEFYFLEMNTRLQVEHPVTEMVTGVDLIAEQVYAAAGRELALSQSDIASNGHAIELRLYAEAPERGYVPTTGKVLLLEYPDGVRIDSGIVRGQHLTPVFDPMLAKIIVHAPSRIEAAMKAHRAVRELVLLGCETNASLLARILADEAFLGGQVHTGYLEENPHLATDNFATGLSAFLASAALLTRPVRASADAVPELQAAFGSWRN</sequence>
<accession>A0A4U6RE28</accession>
<dbReference type="EMBL" id="SZZP01000056">
    <property type="protein sequence ID" value="TKV70916.1"/>
    <property type="molecule type" value="Genomic_DNA"/>
</dbReference>
<evidence type="ECO:0000313" key="9">
    <source>
        <dbReference type="Proteomes" id="UP000305095"/>
    </source>
</evidence>
<dbReference type="PROSITE" id="PS50979">
    <property type="entry name" value="BC"/>
    <property type="match status" value="1"/>
</dbReference>
<dbReference type="Pfam" id="PF02785">
    <property type="entry name" value="Biotin_carb_C"/>
    <property type="match status" value="1"/>
</dbReference>
<dbReference type="InterPro" id="IPR011761">
    <property type="entry name" value="ATP-grasp"/>
</dbReference>
<keyword evidence="2 5" id="KW-0547">Nucleotide-binding</keyword>
<dbReference type="SUPFAM" id="SSF51246">
    <property type="entry name" value="Rudiment single hybrid motif"/>
    <property type="match status" value="1"/>
</dbReference>
<reference evidence="8 9" key="1">
    <citation type="submission" date="2019-05" db="EMBL/GenBank/DDBJ databases">
        <title>Draft Genome of Bradyrhizobium elkanii strain SEMIA 938, Used in Commercial Inoculants for Lupinus spp. in Brazil.</title>
        <authorList>
            <person name="Hungria M."/>
            <person name="Delamuta J.R.M."/>
            <person name="Ribeiro R.A."/>
            <person name="Nogueira M.A."/>
        </authorList>
    </citation>
    <scope>NUCLEOTIDE SEQUENCE [LARGE SCALE GENOMIC DNA]</scope>
    <source>
        <strain evidence="8 9">Semia 938</strain>
    </source>
</reference>